<dbReference type="EC" id="1.4.4.2" evidence="4"/>
<evidence type="ECO:0000256" key="3">
    <source>
        <dbReference type="ARBA" id="ARBA00049026"/>
    </source>
</evidence>
<gene>
    <name evidence="4" type="primary">gcvPA</name>
    <name evidence="6" type="ORF">THFILI_00680</name>
</gene>
<dbReference type="AlphaFoldDB" id="A0A0A2WQW8"/>
<evidence type="ECO:0000313" key="6">
    <source>
        <dbReference type="EMBL" id="KGQ22183.2"/>
    </source>
</evidence>
<accession>A0A0A2WQW8</accession>
<dbReference type="GO" id="GO:0009116">
    <property type="term" value="P:nucleoside metabolic process"/>
    <property type="evidence" value="ECO:0007669"/>
    <property type="project" value="InterPro"/>
</dbReference>
<dbReference type="EMBL" id="JPSL02000033">
    <property type="protein sequence ID" value="KGQ22183.2"/>
    <property type="molecule type" value="Genomic_DNA"/>
</dbReference>
<dbReference type="NCBIfam" id="NF001696">
    <property type="entry name" value="PRK00451.1"/>
    <property type="match status" value="1"/>
</dbReference>
<dbReference type="InterPro" id="IPR015421">
    <property type="entry name" value="PyrdxlP-dep_Trfase_major"/>
</dbReference>
<comment type="subunit">
    <text evidence="4">The glycine cleavage system is composed of four proteins: P, T, L and H. In this organism, the P 'protein' is a heterodimer of two subunits.</text>
</comment>
<dbReference type="GO" id="GO:0019464">
    <property type="term" value="P:glycine decarboxylation via glycine cleavage system"/>
    <property type="evidence" value="ECO:0007669"/>
    <property type="project" value="UniProtKB-UniRule"/>
</dbReference>
<dbReference type="CDD" id="cd00613">
    <property type="entry name" value="GDC-P"/>
    <property type="match status" value="1"/>
</dbReference>
<comment type="caution">
    <text evidence="6">The sequence shown here is derived from an EMBL/GenBank/DDBJ whole genome shotgun (WGS) entry which is preliminary data.</text>
</comment>
<dbReference type="InterPro" id="IPR020581">
    <property type="entry name" value="GDC_P"/>
</dbReference>
<dbReference type="Pfam" id="PF02347">
    <property type="entry name" value="GDC-P"/>
    <property type="match status" value="1"/>
</dbReference>
<dbReference type="HAMAP" id="MF_00712">
    <property type="entry name" value="GcvPA"/>
    <property type="match status" value="1"/>
</dbReference>
<proteinExistence type="inferred from homology"/>
<dbReference type="SUPFAM" id="SSF53383">
    <property type="entry name" value="PLP-dependent transferases"/>
    <property type="match status" value="1"/>
</dbReference>
<dbReference type="InterPro" id="IPR015424">
    <property type="entry name" value="PyrdxlP-dep_Trfase"/>
</dbReference>
<evidence type="ECO:0000256" key="4">
    <source>
        <dbReference type="HAMAP-Rule" id="MF_00712"/>
    </source>
</evidence>
<dbReference type="PANTHER" id="PTHR42806:SF1">
    <property type="entry name" value="GLYCINE DEHYDROGENASE (DECARBOXYLATING)"/>
    <property type="match status" value="1"/>
</dbReference>
<dbReference type="PANTHER" id="PTHR42806">
    <property type="entry name" value="GLYCINE CLEAVAGE SYSTEM P-PROTEIN"/>
    <property type="match status" value="1"/>
</dbReference>
<keyword evidence="2 4" id="KW-0560">Oxidoreductase</keyword>
<feature type="domain" description="Glycine cleavage system P-protein N-terminal" evidence="5">
    <location>
        <begin position="2"/>
        <end position="429"/>
    </location>
</feature>
<comment type="catalytic activity">
    <reaction evidence="3 4">
        <text>N(6)-[(R)-lipoyl]-L-lysyl-[glycine-cleavage complex H protein] + glycine + H(+) = N(6)-[(R)-S(8)-aminomethyldihydrolipoyl]-L-lysyl-[glycine-cleavage complex H protein] + CO2</text>
        <dbReference type="Rhea" id="RHEA:24304"/>
        <dbReference type="Rhea" id="RHEA-COMP:10494"/>
        <dbReference type="Rhea" id="RHEA-COMP:10495"/>
        <dbReference type="ChEBI" id="CHEBI:15378"/>
        <dbReference type="ChEBI" id="CHEBI:16526"/>
        <dbReference type="ChEBI" id="CHEBI:57305"/>
        <dbReference type="ChEBI" id="CHEBI:83099"/>
        <dbReference type="ChEBI" id="CHEBI:83143"/>
        <dbReference type="EC" id="1.4.4.2"/>
    </reaction>
</comment>
<dbReference type="GO" id="GO:0004375">
    <property type="term" value="F:glycine dehydrogenase (decarboxylating) activity"/>
    <property type="evidence" value="ECO:0007669"/>
    <property type="project" value="UniProtKB-EC"/>
</dbReference>
<sequence>MYAPHTPEEIREMLERLGLSSLEELFQDLPQEVLLPEGGLDLPPPLTEAEALARLRALARKNRPADKAFLGGGVRPHHAPPVVSALAGRGEFLTAYTPYQPEMSQGVLQAIFEYQTMMAELTGLEVSNASMYDGSTALAEGVLLALRETGRMRVLVSQGVHPEYREVLRAYLDAVGAELVEAPLEGDRTPPLEVPQDVGAVVVQTPNFLGALETPDPLAEEAHRKGALLVAVVDPLSLAVLRPPGAYGADIAVGDGQVLGQAMGFGGPHFGFLVVRKALVRQLPGRLVSETVDVEGRRGFILTLQAREQFIRRAKAKSNITTNAQLTALMGAIYLAGMGPEGLKEVALLSAARARRLYELLLEVPGVQPFTRPPFFAEFALRLPRPQAEVRQALAERGFHAAAPVPFDPHLALFAATEAHTEEDLLALKEALKEVLA</sequence>
<name>A0A0A2WQW8_THEFI</name>
<reference evidence="6 7" key="1">
    <citation type="journal article" date="2015" name="Genome Announc.">
        <title>Draft Genome Sequence of the Thermophile Thermus filiformis ATCC 43280, Producer of Carotenoid-(Di)glucoside-Branched Fatty Acid (Di)esters and Source of Hyperthermostable Enzymes of Biotechnological Interest.</title>
        <authorList>
            <person name="Mandelli F."/>
            <person name="Oliveira Ramires B."/>
            <person name="Couger M.B."/>
            <person name="Paixao D.A."/>
            <person name="Camilo C.M."/>
            <person name="Polikarpov I."/>
            <person name="Prade R."/>
            <person name="Riano-Pachon D.M."/>
            <person name="Squina F.M."/>
        </authorList>
    </citation>
    <scope>NUCLEOTIDE SEQUENCE [LARGE SCALE GENOMIC DNA]</scope>
    <source>
        <strain evidence="6 7">ATCC 43280</strain>
    </source>
</reference>
<keyword evidence="7" id="KW-1185">Reference proteome</keyword>
<evidence type="ECO:0000313" key="7">
    <source>
        <dbReference type="Proteomes" id="UP000030364"/>
    </source>
</evidence>
<protein>
    <recommendedName>
        <fullName evidence="4">Probable glycine dehydrogenase (decarboxylating) subunit 1</fullName>
        <ecNumber evidence="4">1.4.4.2</ecNumber>
    </recommendedName>
    <alternativeName>
        <fullName evidence="4">Glycine cleavage system P-protein subunit 1</fullName>
    </alternativeName>
    <alternativeName>
        <fullName evidence="4">Glycine decarboxylase subunit 1</fullName>
    </alternativeName>
    <alternativeName>
        <fullName evidence="4">Glycine dehydrogenase (aminomethyl-transferring) subunit 1</fullName>
    </alternativeName>
</protein>
<dbReference type="InterPro" id="IPR023010">
    <property type="entry name" value="GcvPA"/>
</dbReference>
<dbReference type="InterPro" id="IPR015422">
    <property type="entry name" value="PyrdxlP-dep_Trfase_small"/>
</dbReference>
<dbReference type="PIRSF" id="PIRSF006815">
    <property type="entry name" value="GcvPA"/>
    <property type="match status" value="1"/>
</dbReference>
<dbReference type="Gene3D" id="3.40.640.10">
    <property type="entry name" value="Type I PLP-dependent aspartate aminotransferase-like (Major domain)"/>
    <property type="match status" value="1"/>
</dbReference>
<dbReference type="STRING" id="276.THFILI_00680"/>
<comment type="similarity">
    <text evidence="4">Belongs to the GcvP family. N-terminal subunit subfamily.</text>
</comment>
<dbReference type="RefSeq" id="WP_038063582.1">
    <property type="nucleotide sequence ID" value="NZ_JPSL02000033.1"/>
</dbReference>
<dbReference type="InterPro" id="IPR049315">
    <property type="entry name" value="GDC-P_N"/>
</dbReference>
<evidence type="ECO:0000256" key="1">
    <source>
        <dbReference type="ARBA" id="ARBA00003788"/>
    </source>
</evidence>
<organism evidence="6 7">
    <name type="scientific">Thermus filiformis</name>
    <dbReference type="NCBI Taxonomy" id="276"/>
    <lineage>
        <taxon>Bacteria</taxon>
        <taxon>Thermotogati</taxon>
        <taxon>Deinococcota</taxon>
        <taxon>Deinococci</taxon>
        <taxon>Thermales</taxon>
        <taxon>Thermaceae</taxon>
        <taxon>Thermus</taxon>
    </lineage>
</organism>
<dbReference type="Proteomes" id="UP000030364">
    <property type="component" value="Unassembled WGS sequence"/>
</dbReference>
<evidence type="ECO:0000256" key="2">
    <source>
        <dbReference type="ARBA" id="ARBA00023002"/>
    </source>
</evidence>
<comment type="function">
    <text evidence="1 4">The glycine cleavage system catalyzes the degradation of glycine. The P protein binds the alpha-amino group of glycine through its pyridoxal phosphate cofactor; CO(2) is released and the remaining methylamine moiety is then transferred to the lipoamide cofactor of the H protein.</text>
</comment>
<evidence type="ECO:0000259" key="5">
    <source>
        <dbReference type="Pfam" id="PF02347"/>
    </source>
</evidence>
<dbReference type="Gene3D" id="3.90.1150.10">
    <property type="entry name" value="Aspartate Aminotransferase, domain 1"/>
    <property type="match status" value="1"/>
</dbReference>